<gene>
    <name evidence="2" type="ORF">BC659_0398</name>
</gene>
<evidence type="ECO:0000313" key="2">
    <source>
        <dbReference type="EMBL" id="TDO28335.1"/>
    </source>
</evidence>
<organism evidence="2 3">
    <name type="scientific">Sediminibacterium goheungense</name>
    <dbReference type="NCBI Taxonomy" id="1086393"/>
    <lineage>
        <taxon>Bacteria</taxon>
        <taxon>Pseudomonadati</taxon>
        <taxon>Bacteroidota</taxon>
        <taxon>Chitinophagia</taxon>
        <taxon>Chitinophagales</taxon>
        <taxon>Chitinophagaceae</taxon>
        <taxon>Sediminibacterium</taxon>
    </lineage>
</organism>
<proteinExistence type="predicted"/>
<keyword evidence="3" id="KW-1185">Reference proteome</keyword>
<sequence>MKKLVLTLVSAAMIIGISSFTVIKKKAPVTLAVTTEKSRIDWIGSKAGDFHTGTFALKSGSVQVDNGKLTGGSFVIDLANLKVTDGAGDRLAGHLKGADFFDVAKFAEATYTINKVNYTNDTNCEIDGTLSLKGASIPVKFNANIRSASEKGFFGQAYFSVDRTTLGVLYKGPSNDVQLAIHLFAK</sequence>
<comment type="caution">
    <text evidence="2">The sequence shown here is derived from an EMBL/GenBank/DDBJ whole genome shotgun (WGS) entry which is preliminary data.</text>
</comment>
<reference evidence="2 3" key="1">
    <citation type="submission" date="2019-03" db="EMBL/GenBank/DDBJ databases">
        <title>Genomic Encyclopedia of Archaeal and Bacterial Type Strains, Phase II (KMG-II): from individual species to whole genera.</title>
        <authorList>
            <person name="Goeker M."/>
        </authorList>
    </citation>
    <scope>NUCLEOTIDE SEQUENCE [LARGE SCALE GENOMIC DNA]</scope>
    <source>
        <strain evidence="2 3">DSM 28323</strain>
    </source>
</reference>
<dbReference type="Pfam" id="PF04264">
    <property type="entry name" value="YceI"/>
    <property type="match status" value="1"/>
</dbReference>
<evidence type="ECO:0000259" key="1">
    <source>
        <dbReference type="SMART" id="SM00867"/>
    </source>
</evidence>
<feature type="domain" description="Lipid/polyisoprenoid-binding YceI-like" evidence="1">
    <location>
        <begin position="30"/>
        <end position="186"/>
    </location>
</feature>
<dbReference type="InterPro" id="IPR036761">
    <property type="entry name" value="TTHA0802/YceI-like_sf"/>
</dbReference>
<dbReference type="RefSeq" id="WP_162847322.1">
    <property type="nucleotide sequence ID" value="NZ_SNWP01000010.1"/>
</dbReference>
<dbReference type="EMBL" id="SNWP01000010">
    <property type="protein sequence ID" value="TDO28335.1"/>
    <property type="molecule type" value="Genomic_DNA"/>
</dbReference>
<accession>A0A4R6J2D5</accession>
<dbReference type="AlphaFoldDB" id="A0A4R6J2D5"/>
<name>A0A4R6J2D5_9BACT</name>
<dbReference type="Gene3D" id="2.40.128.110">
    <property type="entry name" value="Lipid/polyisoprenoid-binding, YceI-like"/>
    <property type="match status" value="1"/>
</dbReference>
<dbReference type="SMART" id="SM00867">
    <property type="entry name" value="YceI"/>
    <property type="match status" value="1"/>
</dbReference>
<dbReference type="Proteomes" id="UP000295741">
    <property type="component" value="Unassembled WGS sequence"/>
</dbReference>
<dbReference type="InterPro" id="IPR007372">
    <property type="entry name" value="Lipid/polyisoprenoid-bd_YceI"/>
</dbReference>
<evidence type="ECO:0000313" key="3">
    <source>
        <dbReference type="Proteomes" id="UP000295741"/>
    </source>
</evidence>
<dbReference type="SUPFAM" id="SSF101874">
    <property type="entry name" value="YceI-like"/>
    <property type="match status" value="1"/>
</dbReference>
<protein>
    <submittedName>
        <fullName evidence="2">YceI-like domain-containing protein</fullName>
    </submittedName>
</protein>
<dbReference type="PANTHER" id="PTHR34406">
    <property type="entry name" value="PROTEIN YCEI"/>
    <property type="match status" value="1"/>
</dbReference>
<dbReference type="PANTHER" id="PTHR34406:SF1">
    <property type="entry name" value="PROTEIN YCEI"/>
    <property type="match status" value="1"/>
</dbReference>